<dbReference type="OrthoDB" id="191334at2759"/>
<dbReference type="InParanoid" id="A0A1Q3BZH4"/>
<proteinExistence type="predicted"/>
<comment type="caution">
    <text evidence="7">The sequence shown here is derived from an EMBL/GenBank/DDBJ whole genome shotgun (WGS) entry which is preliminary data.</text>
</comment>
<reference evidence="8" key="1">
    <citation type="submission" date="2016-04" db="EMBL/GenBank/DDBJ databases">
        <title>Cephalotus genome sequencing.</title>
        <authorList>
            <person name="Fukushima K."/>
            <person name="Hasebe M."/>
            <person name="Fang X."/>
        </authorList>
    </citation>
    <scope>NUCLEOTIDE SEQUENCE [LARGE SCALE GENOMIC DNA]</scope>
    <source>
        <strain evidence="8">cv. St1</strain>
    </source>
</reference>
<evidence type="ECO:0000256" key="3">
    <source>
        <dbReference type="ARBA" id="ARBA00022679"/>
    </source>
</evidence>
<evidence type="ECO:0000313" key="7">
    <source>
        <dbReference type="EMBL" id="GAV73302.1"/>
    </source>
</evidence>
<evidence type="ECO:0000313" key="8">
    <source>
        <dbReference type="Proteomes" id="UP000187406"/>
    </source>
</evidence>
<dbReference type="PANTHER" id="PTHR31042">
    <property type="entry name" value="CORE-2/I-BRANCHING BETA-1,6-N-ACETYLGLUCOSAMINYLTRANSFERASE FAMILY PROTEIN-RELATED"/>
    <property type="match status" value="1"/>
</dbReference>
<keyword evidence="6" id="KW-0812">Transmembrane</keyword>
<dbReference type="FunCoup" id="A0A1Q3BZH4">
    <property type="interactions" value="934"/>
</dbReference>
<protein>
    <submittedName>
        <fullName evidence="7">Branch domain-containing protein</fullName>
    </submittedName>
</protein>
<keyword evidence="8" id="KW-1185">Reference proteome</keyword>
<evidence type="ECO:0000256" key="4">
    <source>
        <dbReference type="ARBA" id="ARBA00023136"/>
    </source>
</evidence>
<organism evidence="7 8">
    <name type="scientific">Cephalotus follicularis</name>
    <name type="common">Albany pitcher plant</name>
    <dbReference type="NCBI Taxonomy" id="3775"/>
    <lineage>
        <taxon>Eukaryota</taxon>
        <taxon>Viridiplantae</taxon>
        <taxon>Streptophyta</taxon>
        <taxon>Embryophyta</taxon>
        <taxon>Tracheophyta</taxon>
        <taxon>Spermatophyta</taxon>
        <taxon>Magnoliopsida</taxon>
        <taxon>eudicotyledons</taxon>
        <taxon>Gunneridae</taxon>
        <taxon>Pentapetalae</taxon>
        <taxon>rosids</taxon>
        <taxon>fabids</taxon>
        <taxon>Oxalidales</taxon>
        <taxon>Cephalotaceae</taxon>
        <taxon>Cephalotus</taxon>
    </lineage>
</organism>
<evidence type="ECO:0000256" key="2">
    <source>
        <dbReference type="ARBA" id="ARBA00022676"/>
    </source>
</evidence>
<dbReference type="InterPro" id="IPR003406">
    <property type="entry name" value="Glyco_trans_14"/>
</dbReference>
<keyword evidence="2" id="KW-0328">Glycosyltransferase</keyword>
<keyword evidence="5" id="KW-0325">Glycoprotein</keyword>
<evidence type="ECO:0000256" key="5">
    <source>
        <dbReference type="ARBA" id="ARBA00023180"/>
    </source>
</evidence>
<dbReference type="Pfam" id="PF02485">
    <property type="entry name" value="Branch"/>
    <property type="match status" value="1"/>
</dbReference>
<dbReference type="Proteomes" id="UP000187406">
    <property type="component" value="Unassembled WGS sequence"/>
</dbReference>
<keyword evidence="3" id="KW-0808">Transferase</keyword>
<keyword evidence="6" id="KW-1133">Transmembrane helix</keyword>
<dbReference type="GO" id="GO:0016020">
    <property type="term" value="C:membrane"/>
    <property type="evidence" value="ECO:0007669"/>
    <property type="project" value="UniProtKB-SubCell"/>
</dbReference>
<keyword evidence="4 6" id="KW-0472">Membrane</keyword>
<dbReference type="AlphaFoldDB" id="A0A1Q3BZH4"/>
<gene>
    <name evidence="7" type="ORF">CFOL_v3_16788</name>
</gene>
<accession>A0A1Q3BZH4</accession>
<dbReference type="GO" id="GO:0016757">
    <property type="term" value="F:glycosyltransferase activity"/>
    <property type="evidence" value="ECO:0007669"/>
    <property type="project" value="UniProtKB-KW"/>
</dbReference>
<comment type="subcellular location">
    <subcellularLocation>
        <location evidence="1">Membrane</location>
        <topology evidence="1">Single-pass type II membrane protein</topology>
    </subcellularLocation>
</comment>
<name>A0A1Q3BZH4_CEPFO</name>
<sequence length="382" mass="44245">MTKKSQPIPGRHVIWFGWKLLIILSVSLCVLALLRLQSQPDVSSYSPSISRLSRDNFNGHPKIAFLFLARRDLPLDFLWATFFENADVASFSVYIHSEPGFVFDESSTRSHFFYNRQLPNCIKVGWGESSMIVAERLLFEAALGDPANQRFVLLSDSCAPLYNFSYIYSYLMASPRSFVDSFLDTKDNRYNSKMFPIVPKEKWRKGSQWISLIRSHAEVIVDDEVIFSIFRKFCKRRPPLEASKGKLNLKLQKQHNCIPDEHFVQTLLAMNELEHELERRTLTYTVWNLSATKMENEGWHPVTFNYANAGPQEIMEIKAINHVYYETEYRTEWCRSNFTSVPCFLFARKFSRGAAMRILSEGVVGPFDASALLNYTPMIWGF</sequence>
<dbReference type="PANTHER" id="PTHR31042:SF70">
    <property type="entry name" value="OS01G0695200 PROTEIN"/>
    <property type="match status" value="1"/>
</dbReference>
<dbReference type="InterPro" id="IPR044174">
    <property type="entry name" value="BC10-like"/>
</dbReference>
<evidence type="ECO:0000256" key="1">
    <source>
        <dbReference type="ARBA" id="ARBA00004606"/>
    </source>
</evidence>
<dbReference type="EMBL" id="BDDD01001094">
    <property type="protein sequence ID" value="GAV73302.1"/>
    <property type="molecule type" value="Genomic_DNA"/>
</dbReference>
<evidence type="ECO:0000256" key="6">
    <source>
        <dbReference type="SAM" id="Phobius"/>
    </source>
</evidence>
<feature type="transmembrane region" description="Helical" evidence="6">
    <location>
        <begin position="12"/>
        <end position="34"/>
    </location>
</feature>